<gene>
    <name evidence="3" type="ORF">SAHL_10660</name>
</gene>
<dbReference type="InterPro" id="IPR003314">
    <property type="entry name" value="Mu-type_HTH"/>
</dbReference>
<keyword evidence="3" id="KW-0238">DNA-binding</keyword>
<dbReference type="Gene3D" id="1.10.10.60">
    <property type="entry name" value="Homeodomain-like"/>
    <property type="match status" value="2"/>
</dbReference>
<dbReference type="AlphaFoldDB" id="A0A423PRI1"/>
<accession>A0A423PRI1</accession>
<dbReference type="RefSeq" id="WP_123591393.1">
    <property type="nucleotide sequence ID" value="NZ_AYKF01000088.1"/>
</dbReference>
<dbReference type="Pfam" id="PF02914">
    <property type="entry name" value="DDE_2"/>
    <property type="match status" value="1"/>
</dbReference>
<dbReference type="PROSITE" id="PS51702">
    <property type="entry name" value="HTH_MU"/>
    <property type="match status" value="1"/>
</dbReference>
<dbReference type="OrthoDB" id="5676324at2"/>
<organism evidence="3 4">
    <name type="scientific">Salinisphaera orenii YIM 95161</name>
    <dbReference type="NCBI Taxonomy" id="1051139"/>
    <lineage>
        <taxon>Bacteria</taxon>
        <taxon>Pseudomonadati</taxon>
        <taxon>Pseudomonadota</taxon>
        <taxon>Gammaproteobacteria</taxon>
        <taxon>Salinisphaerales</taxon>
        <taxon>Salinisphaeraceae</taxon>
        <taxon>Salinisphaera</taxon>
    </lineage>
</organism>
<dbReference type="SUPFAM" id="SSF46955">
    <property type="entry name" value="Putative DNA-binding domain"/>
    <property type="match status" value="1"/>
</dbReference>
<reference evidence="3 4" key="1">
    <citation type="submission" date="2013-10" db="EMBL/GenBank/DDBJ databases">
        <title>Salinisphaera halophila YIM 95161 Genome Sequencing.</title>
        <authorList>
            <person name="Lai Q."/>
            <person name="Li C."/>
            <person name="Shao Z."/>
        </authorList>
    </citation>
    <scope>NUCLEOTIDE SEQUENCE [LARGE SCALE GENOMIC DNA]</scope>
    <source>
        <strain evidence="3 4">YIM 95161</strain>
    </source>
</reference>
<dbReference type="Gene3D" id="6.10.250.2550">
    <property type="match status" value="1"/>
</dbReference>
<dbReference type="InterPro" id="IPR009057">
    <property type="entry name" value="Homeodomain-like_sf"/>
</dbReference>
<dbReference type="SUPFAM" id="SSF50610">
    <property type="entry name" value="mu transposase, C-terminal domain"/>
    <property type="match status" value="1"/>
</dbReference>
<dbReference type="Pfam" id="PF09039">
    <property type="entry name" value="HTH_Tnp_Mu_2"/>
    <property type="match status" value="1"/>
</dbReference>
<dbReference type="SUPFAM" id="SSF53098">
    <property type="entry name" value="Ribonuclease H-like"/>
    <property type="match status" value="1"/>
</dbReference>
<dbReference type="InterPro" id="IPR015378">
    <property type="entry name" value="Transposase-like_Mu_C"/>
</dbReference>
<evidence type="ECO:0000259" key="2">
    <source>
        <dbReference type="PROSITE" id="PS51702"/>
    </source>
</evidence>
<dbReference type="InterPro" id="IPR004189">
    <property type="entry name" value="Phage_Mu_transposase"/>
</dbReference>
<dbReference type="EMBL" id="AYKF01000088">
    <property type="protein sequence ID" value="ROO28226.1"/>
    <property type="molecule type" value="Genomic_DNA"/>
</dbReference>
<dbReference type="SUPFAM" id="SSF46689">
    <property type="entry name" value="Homeodomain-like"/>
    <property type="match status" value="2"/>
</dbReference>
<dbReference type="GO" id="GO:0015074">
    <property type="term" value="P:DNA integration"/>
    <property type="evidence" value="ECO:0007669"/>
    <property type="project" value="InterPro"/>
</dbReference>
<dbReference type="InterPro" id="IPR015126">
    <property type="entry name" value="Mu_I-gamma"/>
</dbReference>
<dbReference type="Gene3D" id="1.10.10.10">
    <property type="entry name" value="Winged helix-like DNA-binding domain superfamily/Winged helix DNA-binding domain"/>
    <property type="match status" value="1"/>
</dbReference>
<sequence length="671" mass="74616">MIGEQQWFSAADLAGLPGMPGSTRGVNKAAAREGWSSRKRRKGKGYEYAFDDLPAETQAAILKHSCAASPQGAALPADTAHDAPAAAAFTYDRDELWAQYERKAKGPKGKAQQRLALLDQVMRLVDAGQPIKDAFRNVGQANGTSWRTISGWYYGTNGKPGARDFERADWLAALVPGYVGRTVTAECSPGAWEYFKADYLRLAQPAATACYERLQRIAPQKGWTVPSLKTLERRIEREIAPGALILARQGREALAQSYPAQQRDRSVFHALEAVNADGHKFDVFVRWPDGDVTRPMMVAWQCLYSGKLLGWRIDRSENADSYRLSFGDVVERYGIPEHAYLDNGRGIASKMLTGGAPTRYRFKIKDEDPVGILPQMGTTPHWTTPYHGQAKPIERAFRDLCEYVAKHPALEGAYTGNSPMAKPENYGSRAVDLADFLAVLDTEIKAHNAREGRRSTVCAGRSFDETFAESYARSEIRRATAGQRRLWLLAAEGVRASRQTGAITLMDNTYWSDCLARHKGDKLIVRFDPDHLHEAVYAYTLDGRFIGAIECAQAAGFNDTRAAREHARLRKQFVNANRTALEREKQLSAADAARQLPTETDDADPPERRVVRGTFKQTRQVVNGAPLTEPSDETEESQAETRFGWHDVMDRGLDHLRSTHLGGPTHDDTET</sequence>
<dbReference type="GO" id="GO:0004803">
    <property type="term" value="F:transposase activity"/>
    <property type="evidence" value="ECO:0007669"/>
    <property type="project" value="InterPro"/>
</dbReference>
<feature type="domain" description="HTH Mu-type" evidence="2">
    <location>
        <begin position="4"/>
        <end position="69"/>
    </location>
</feature>
<evidence type="ECO:0000313" key="3">
    <source>
        <dbReference type="EMBL" id="ROO28226.1"/>
    </source>
</evidence>
<feature type="region of interest" description="Disordered" evidence="1">
    <location>
        <begin position="19"/>
        <end position="38"/>
    </location>
</feature>
<dbReference type="InterPro" id="IPR012337">
    <property type="entry name" value="RNaseH-like_sf"/>
</dbReference>
<dbReference type="Gene3D" id="2.30.30.130">
    <property type="entry name" value="Transposase, Mu, C-terminal"/>
    <property type="match status" value="1"/>
</dbReference>
<protein>
    <submittedName>
        <fullName evidence="3">DNA-binding protein</fullName>
    </submittedName>
</protein>
<comment type="caution">
    <text evidence="3">The sequence shown here is derived from an EMBL/GenBank/DDBJ whole genome shotgun (WGS) entry which is preliminary data.</text>
</comment>
<evidence type="ECO:0000256" key="1">
    <source>
        <dbReference type="SAM" id="MobiDB-lite"/>
    </source>
</evidence>
<dbReference type="InterPro" id="IPR036388">
    <property type="entry name" value="WH-like_DNA-bd_sf"/>
</dbReference>
<dbReference type="Pfam" id="PF02316">
    <property type="entry name" value="HTH_Tnp_Mu_1"/>
    <property type="match status" value="1"/>
</dbReference>
<dbReference type="Pfam" id="PF09299">
    <property type="entry name" value="Mu-transpos_C"/>
    <property type="match status" value="1"/>
</dbReference>
<feature type="region of interest" description="Disordered" evidence="1">
    <location>
        <begin position="622"/>
        <end position="641"/>
    </location>
</feature>
<feature type="region of interest" description="Disordered" evidence="1">
    <location>
        <begin position="584"/>
        <end position="608"/>
    </location>
</feature>
<dbReference type="InterPro" id="IPR036397">
    <property type="entry name" value="RNaseH_sf"/>
</dbReference>
<dbReference type="GO" id="GO:0006313">
    <property type="term" value="P:DNA transposition"/>
    <property type="evidence" value="ECO:0007669"/>
    <property type="project" value="InterPro"/>
</dbReference>
<dbReference type="InterPro" id="IPR009004">
    <property type="entry name" value="Transposase_Mu_C"/>
</dbReference>
<dbReference type="GO" id="GO:0003677">
    <property type="term" value="F:DNA binding"/>
    <property type="evidence" value="ECO:0007669"/>
    <property type="project" value="UniProtKB-KW"/>
</dbReference>
<evidence type="ECO:0000313" key="4">
    <source>
        <dbReference type="Proteomes" id="UP000285123"/>
    </source>
</evidence>
<name>A0A423PRI1_9GAMM</name>
<dbReference type="Proteomes" id="UP000285123">
    <property type="component" value="Unassembled WGS sequence"/>
</dbReference>
<dbReference type="InterPro" id="IPR009061">
    <property type="entry name" value="DNA-bd_dom_put_sf"/>
</dbReference>
<dbReference type="Gene3D" id="3.30.420.10">
    <property type="entry name" value="Ribonuclease H-like superfamily/Ribonuclease H"/>
    <property type="match status" value="1"/>
</dbReference>
<proteinExistence type="predicted"/>